<evidence type="ECO:0000313" key="5">
    <source>
        <dbReference type="Proteomes" id="UP000078561"/>
    </source>
</evidence>
<dbReference type="InterPro" id="IPR050300">
    <property type="entry name" value="GDXG_lipolytic_enzyme"/>
</dbReference>
<gene>
    <name evidence="4" type="primary">ABSGL_11516.1 scaffold 12295</name>
</gene>
<evidence type="ECO:0000256" key="2">
    <source>
        <dbReference type="ARBA" id="ARBA00022801"/>
    </source>
</evidence>
<comment type="similarity">
    <text evidence="1">Belongs to the 'GDXG' lipolytic enzyme family.</text>
</comment>
<sequence>MSNKVPAHPIYQAAFEATKAAGFSLSAPDYHATRAAMSARSLPEEALPATIVEEKVITAGPDNSSVTLTIVRPPGSENETLPALIYLHGGGYVLGSFHSHEKLIKDVAVRAHIAVVYVEYSLSPEVRFPVAVEEIYSSALWLHENASSIKVDSSKLAIGGDSAGGNLSASVSIMLKQRGHGDVLKGQVLIYPVVDHAHAHYESYHTYGGGDYLLNHQDMVFFMEAYYGGKEASKDIRSAPLLATLEDLKGVPRALVLTAECDVLRDQGEAYARHLTAAGVDAVGVRLLGATHGFATVPIDTPQYRQSLNLIVNFLNKEAFGQ</sequence>
<dbReference type="Pfam" id="PF07859">
    <property type="entry name" value="Abhydrolase_3"/>
    <property type="match status" value="1"/>
</dbReference>
<dbReference type="SUPFAM" id="SSF53474">
    <property type="entry name" value="alpha/beta-Hydrolases"/>
    <property type="match status" value="1"/>
</dbReference>
<dbReference type="PANTHER" id="PTHR48081:SF8">
    <property type="entry name" value="ALPHA_BETA HYDROLASE FOLD-3 DOMAIN-CONTAINING PROTEIN-RELATED"/>
    <property type="match status" value="1"/>
</dbReference>
<organism evidence="4">
    <name type="scientific">Absidia glauca</name>
    <name type="common">Pin mould</name>
    <dbReference type="NCBI Taxonomy" id="4829"/>
    <lineage>
        <taxon>Eukaryota</taxon>
        <taxon>Fungi</taxon>
        <taxon>Fungi incertae sedis</taxon>
        <taxon>Mucoromycota</taxon>
        <taxon>Mucoromycotina</taxon>
        <taxon>Mucoromycetes</taxon>
        <taxon>Mucorales</taxon>
        <taxon>Cunninghamellaceae</taxon>
        <taxon>Absidia</taxon>
    </lineage>
</organism>
<evidence type="ECO:0000313" key="4">
    <source>
        <dbReference type="EMBL" id="SAM05641.1"/>
    </source>
</evidence>
<dbReference type="InterPro" id="IPR029058">
    <property type="entry name" value="AB_hydrolase_fold"/>
</dbReference>
<dbReference type="PANTHER" id="PTHR48081">
    <property type="entry name" value="AB HYDROLASE SUPERFAMILY PROTEIN C4A8.06C"/>
    <property type="match status" value="1"/>
</dbReference>
<keyword evidence="2" id="KW-0378">Hydrolase</keyword>
<dbReference type="AlphaFoldDB" id="A0A163K656"/>
<accession>A0A163K656</accession>
<dbReference type="Gene3D" id="3.40.50.1820">
    <property type="entry name" value="alpha/beta hydrolase"/>
    <property type="match status" value="1"/>
</dbReference>
<name>A0A163K656_ABSGL</name>
<dbReference type="OMA" id="DHQEVKP"/>
<evidence type="ECO:0000259" key="3">
    <source>
        <dbReference type="Pfam" id="PF07859"/>
    </source>
</evidence>
<dbReference type="InterPro" id="IPR013094">
    <property type="entry name" value="AB_hydrolase_3"/>
</dbReference>
<dbReference type="InParanoid" id="A0A163K656"/>
<reference evidence="4" key="1">
    <citation type="submission" date="2016-04" db="EMBL/GenBank/DDBJ databases">
        <authorList>
            <person name="Evans L.H."/>
            <person name="Alamgir A."/>
            <person name="Owens N."/>
            <person name="Weber N.D."/>
            <person name="Virtaneva K."/>
            <person name="Barbian K."/>
            <person name="Babar A."/>
            <person name="Rosenke K."/>
        </authorList>
    </citation>
    <scope>NUCLEOTIDE SEQUENCE [LARGE SCALE GENOMIC DNA]</scope>
    <source>
        <strain evidence="4">CBS 101.48</strain>
    </source>
</reference>
<protein>
    <recommendedName>
        <fullName evidence="3">Alpha/beta hydrolase fold-3 domain-containing protein</fullName>
    </recommendedName>
</protein>
<feature type="domain" description="Alpha/beta hydrolase fold-3" evidence="3">
    <location>
        <begin position="84"/>
        <end position="295"/>
    </location>
</feature>
<dbReference type="GO" id="GO:0016787">
    <property type="term" value="F:hydrolase activity"/>
    <property type="evidence" value="ECO:0007669"/>
    <property type="project" value="UniProtKB-KW"/>
</dbReference>
<dbReference type="OrthoDB" id="408631at2759"/>
<dbReference type="FunCoup" id="A0A163K656">
    <property type="interactions" value="131"/>
</dbReference>
<keyword evidence="5" id="KW-1185">Reference proteome</keyword>
<proteinExistence type="inferred from homology"/>
<evidence type="ECO:0000256" key="1">
    <source>
        <dbReference type="ARBA" id="ARBA00010515"/>
    </source>
</evidence>
<dbReference type="InterPro" id="IPR002168">
    <property type="entry name" value="Lipase_GDXG_HIS_AS"/>
</dbReference>
<dbReference type="ESTHER" id="absgl-a0a163k656">
    <property type="family name" value="Hormone-sensitive_lipase_like"/>
</dbReference>
<dbReference type="STRING" id="4829.A0A163K656"/>
<dbReference type="EMBL" id="LT554468">
    <property type="protein sequence ID" value="SAM05641.1"/>
    <property type="molecule type" value="Genomic_DNA"/>
</dbReference>
<dbReference type="Proteomes" id="UP000078561">
    <property type="component" value="Unassembled WGS sequence"/>
</dbReference>
<dbReference type="PROSITE" id="PS01173">
    <property type="entry name" value="LIPASE_GDXG_HIS"/>
    <property type="match status" value="1"/>
</dbReference>